<evidence type="ECO:0000259" key="11">
    <source>
        <dbReference type="PROSITE" id="PS50109"/>
    </source>
</evidence>
<evidence type="ECO:0000259" key="12">
    <source>
        <dbReference type="PROSITE" id="PS50110"/>
    </source>
</evidence>
<dbReference type="Pfam" id="PF20973">
    <property type="entry name" value="VUPS"/>
    <property type="match status" value="1"/>
</dbReference>
<evidence type="ECO:0000313" key="13">
    <source>
        <dbReference type="EMBL" id="MBP0482026.1"/>
    </source>
</evidence>
<dbReference type="AlphaFoldDB" id="A0A940MNT5"/>
<evidence type="ECO:0000256" key="5">
    <source>
        <dbReference type="ARBA" id="ARBA00022741"/>
    </source>
</evidence>
<protein>
    <recommendedName>
        <fullName evidence="2">histidine kinase</fullName>
        <ecNumber evidence="2">2.7.13.3</ecNumber>
    </recommendedName>
</protein>
<dbReference type="GO" id="GO:0005524">
    <property type="term" value="F:ATP binding"/>
    <property type="evidence" value="ECO:0007669"/>
    <property type="project" value="UniProtKB-KW"/>
</dbReference>
<dbReference type="SMART" id="SM00388">
    <property type="entry name" value="HisKA"/>
    <property type="match status" value="1"/>
</dbReference>
<keyword evidence="3 9" id="KW-0597">Phosphoprotein</keyword>
<dbReference type="InterPro" id="IPR000014">
    <property type="entry name" value="PAS"/>
</dbReference>
<feature type="transmembrane region" description="Helical" evidence="10">
    <location>
        <begin position="29"/>
        <end position="51"/>
    </location>
</feature>
<keyword evidence="5" id="KW-0547">Nucleotide-binding</keyword>
<dbReference type="InterPro" id="IPR003594">
    <property type="entry name" value="HATPase_dom"/>
</dbReference>
<dbReference type="SUPFAM" id="SSF47384">
    <property type="entry name" value="Homodimeric domain of signal transducing histidine kinase"/>
    <property type="match status" value="1"/>
</dbReference>
<feature type="transmembrane region" description="Helical" evidence="10">
    <location>
        <begin position="90"/>
        <end position="111"/>
    </location>
</feature>
<dbReference type="PRINTS" id="PR00344">
    <property type="entry name" value="BCTRLSENSOR"/>
</dbReference>
<dbReference type="Gene3D" id="3.30.565.10">
    <property type="entry name" value="Histidine kinase-like ATPase, C-terminal domain"/>
    <property type="match status" value="1"/>
</dbReference>
<dbReference type="RefSeq" id="WP_209359869.1">
    <property type="nucleotide sequence ID" value="NZ_JAGISH010000002.1"/>
</dbReference>
<dbReference type="NCBIfam" id="TIGR00229">
    <property type="entry name" value="sensory_box"/>
    <property type="match status" value="1"/>
</dbReference>
<sequence length="776" mass="84184">MIAVFILHVLFFSGIALALTILPRPSRAVSLYAYLSVILIIGGFLGNAYSLPITDDVTVSGGNIVYGAFMLTSILFVLVERDVFIIRRVIVLVAAVDAFNILLSSLVTRSIGTPGIINPHGTPAALFESSISLILLGGVLIILELSVMLILFEWIKRFSLSQTVVGAAYLTTFVAILCFDGIAFPLIAFGTAPEVIAIVFGGFTGKFLTATSYSLAILAFMAIFPARFSAYLKDNVFTWRMLLSSSSEIIRDLEDKDALLTKSQSRLAHSAQLAGLGYAIADIATGRIVESDDAYANMHGMSAKDIDGLDIDRDMIGILVLDDDREKATALRERLKNGETVTGELRHVLPGGEVRSLRKIFSPFDPEWKTSTLYEVVGQDVTETRQLQERLFQAQKMDAIGKLTGGIAHDFNNLLAVTMGNLELLDDELTDPEQKSLIQNCLNSTKRGAELTRNMLSFARKARLETTVVNLNQIVRDSGNWVSRTLPSTIEVETALAPDLWPIEIDAASTESSLLNLTLNARDAMQKGGKLTITTANAIIAENSDEARDLDITPGRYVVLTVSDTGEGISPEKMKNIFDPFYTTKGVGKGSGLGLSMVDGFMQQSGGVVRVTSQVGVGTTFRLFFRASDVLLTARPAAPEGPSKTVTAGKPKILLAEDNVDVLFAIRRTLEKHGYQVIESTSGDDAFRAYEQHPDMDLLLTDIVMPGDLQGDALAAALRELRPDLPVVFMSGNADEDPVNSSVAQSNDVRLMKPVTREALLSAVGAMLKNEKKTKD</sequence>
<reference evidence="13" key="1">
    <citation type="submission" date="2021-03" db="EMBL/GenBank/DDBJ databases">
        <title>Sagittula salina sp. nov. strain M10.9X isolated from the marine waste.</title>
        <authorList>
            <person name="Satari L."/>
            <person name="Molina-Menor E."/>
            <person name="Vidal-Verdu A."/>
            <person name="Pascual J."/>
            <person name="Pereto J."/>
            <person name="Porcar M."/>
        </authorList>
    </citation>
    <scope>NUCLEOTIDE SEQUENCE</scope>
    <source>
        <strain evidence="13">M10.9X</strain>
    </source>
</reference>
<dbReference type="SUPFAM" id="SSF55785">
    <property type="entry name" value="PYP-like sensor domain (PAS domain)"/>
    <property type="match status" value="1"/>
</dbReference>
<keyword evidence="6" id="KW-0418">Kinase</keyword>
<feature type="domain" description="Histidine kinase" evidence="11">
    <location>
        <begin position="406"/>
        <end position="629"/>
    </location>
</feature>
<dbReference type="PANTHER" id="PTHR43065:SF46">
    <property type="entry name" value="C4-DICARBOXYLATE TRANSPORT SENSOR PROTEIN DCTB"/>
    <property type="match status" value="1"/>
</dbReference>
<keyword evidence="7" id="KW-0067">ATP-binding</keyword>
<gene>
    <name evidence="13" type="ORF">J5474_05910</name>
</gene>
<comment type="catalytic activity">
    <reaction evidence="1">
        <text>ATP + protein L-histidine = ADP + protein N-phospho-L-histidine.</text>
        <dbReference type="EC" id="2.7.13.3"/>
    </reaction>
</comment>
<dbReference type="PROSITE" id="PS50110">
    <property type="entry name" value="RESPONSE_REGULATORY"/>
    <property type="match status" value="1"/>
</dbReference>
<dbReference type="Proteomes" id="UP000675940">
    <property type="component" value="Unassembled WGS sequence"/>
</dbReference>
<keyword evidence="4" id="KW-0808">Transferase</keyword>
<evidence type="ECO:0000256" key="1">
    <source>
        <dbReference type="ARBA" id="ARBA00000085"/>
    </source>
</evidence>
<evidence type="ECO:0000256" key="9">
    <source>
        <dbReference type="PROSITE-ProRule" id="PRU00169"/>
    </source>
</evidence>
<dbReference type="Pfam" id="PF02518">
    <property type="entry name" value="HATPase_c"/>
    <property type="match status" value="1"/>
</dbReference>
<feature type="domain" description="Response regulatory" evidence="12">
    <location>
        <begin position="652"/>
        <end position="768"/>
    </location>
</feature>
<keyword evidence="10" id="KW-1133">Transmembrane helix</keyword>
<dbReference type="InterPro" id="IPR001789">
    <property type="entry name" value="Sig_transdc_resp-reg_receiver"/>
</dbReference>
<dbReference type="InterPro" id="IPR005467">
    <property type="entry name" value="His_kinase_dom"/>
</dbReference>
<dbReference type="SUPFAM" id="SSF55874">
    <property type="entry name" value="ATPase domain of HSP90 chaperone/DNA topoisomerase II/histidine kinase"/>
    <property type="match status" value="1"/>
</dbReference>
<evidence type="ECO:0000256" key="2">
    <source>
        <dbReference type="ARBA" id="ARBA00012438"/>
    </source>
</evidence>
<dbReference type="EC" id="2.7.13.3" evidence="2"/>
<feature type="transmembrane region" description="Helical" evidence="10">
    <location>
        <begin position="195"/>
        <end position="224"/>
    </location>
</feature>
<dbReference type="InterPro" id="IPR036097">
    <property type="entry name" value="HisK_dim/P_sf"/>
</dbReference>
<keyword evidence="10" id="KW-0472">Membrane</keyword>
<dbReference type="SMART" id="SM00448">
    <property type="entry name" value="REC"/>
    <property type="match status" value="1"/>
</dbReference>
<feature type="transmembrane region" description="Helical" evidence="10">
    <location>
        <begin position="6"/>
        <end position="22"/>
    </location>
</feature>
<dbReference type="Gene3D" id="1.10.287.130">
    <property type="match status" value="1"/>
</dbReference>
<dbReference type="PANTHER" id="PTHR43065">
    <property type="entry name" value="SENSOR HISTIDINE KINASE"/>
    <property type="match status" value="1"/>
</dbReference>
<dbReference type="CDD" id="cd00082">
    <property type="entry name" value="HisKA"/>
    <property type="match status" value="1"/>
</dbReference>
<dbReference type="InterPro" id="IPR048533">
    <property type="entry name" value="VUPS"/>
</dbReference>
<feature type="transmembrane region" description="Helical" evidence="10">
    <location>
        <begin position="131"/>
        <end position="152"/>
    </location>
</feature>
<dbReference type="SUPFAM" id="SSF52172">
    <property type="entry name" value="CheY-like"/>
    <property type="match status" value="1"/>
</dbReference>
<feature type="modified residue" description="4-aspartylphosphate" evidence="9">
    <location>
        <position position="702"/>
    </location>
</feature>
<dbReference type="Pfam" id="PF00072">
    <property type="entry name" value="Response_reg"/>
    <property type="match status" value="1"/>
</dbReference>
<dbReference type="SMART" id="SM00387">
    <property type="entry name" value="HATPase_c"/>
    <property type="match status" value="1"/>
</dbReference>
<dbReference type="Gene3D" id="3.30.450.20">
    <property type="entry name" value="PAS domain"/>
    <property type="match status" value="1"/>
</dbReference>
<evidence type="ECO:0000256" key="8">
    <source>
        <dbReference type="ARBA" id="ARBA00023012"/>
    </source>
</evidence>
<evidence type="ECO:0000256" key="7">
    <source>
        <dbReference type="ARBA" id="ARBA00022840"/>
    </source>
</evidence>
<dbReference type="PROSITE" id="PS50109">
    <property type="entry name" value="HIS_KIN"/>
    <property type="match status" value="1"/>
</dbReference>
<keyword evidence="8" id="KW-0902">Two-component regulatory system</keyword>
<keyword evidence="14" id="KW-1185">Reference proteome</keyword>
<dbReference type="InterPro" id="IPR011006">
    <property type="entry name" value="CheY-like_superfamily"/>
</dbReference>
<dbReference type="EMBL" id="JAGISH010000002">
    <property type="protein sequence ID" value="MBP0482026.1"/>
    <property type="molecule type" value="Genomic_DNA"/>
</dbReference>
<evidence type="ECO:0000313" key="14">
    <source>
        <dbReference type="Proteomes" id="UP000675940"/>
    </source>
</evidence>
<keyword evidence="10" id="KW-0812">Transmembrane</keyword>
<dbReference type="InterPro" id="IPR036890">
    <property type="entry name" value="HATPase_C_sf"/>
</dbReference>
<comment type="caution">
    <text evidence="13">The sequence shown here is derived from an EMBL/GenBank/DDBJ whole genome shotgun (WGS) entry which is preliminary data.</text>
</comment>
<organism evidence="13 14">
    <name type="scientific">Sagittula salina</name>
    <dbReference type="NCBI Taxonomy" id="2820268"/>
    <lineage>
        <taxon>Bacteria</taxon>
        <taxon>Pseudomonadati</taxon>
        <taxon>Pseudomonadota</taxon>
        <taxon>Alphaproteobacteria</taxon>
        <taxon>Rhodobacterales</taxon>
        <taxon>Roseobacteraceae</taxon>
        <taxon>Sagittula</taxon>
    </lineage>
</organism>
<dbReference type="GO" id="GO:0000155">
    <property type="term" value="F:phosphorelay sensor kinase activity"/>
    <property type="evidence" value="ECO:0007669"/>
    <property type="project" value="InterPro"/>
</dbReference>
<feature type="transmembrane region" description="Helical" evidence="10">
    <location>
        <begin position="57"/>
        <end position="78"/>
    </location>
</feature>
<dbReference type="InterPro" id="IPR035965">
    <property type="entry name" value="PAS-like_dom_sf"/>
</dbReference>
<evidence type="ECO:0000256" key="10">
    <source>
        <dbReference type="SAM" id="Phobius"/>
    </source>
</evidence>
<dbReference type="Gene3D" id="3.40.50.2300">
    <property type="match status" value="1"/>
</dbReference>
<name>A0A940MNT5_9RHOB</name>
<accession>A0A940MNT5</accession>
<evidence type="ECO:0000256" key="3">
    <source>
        <dbReference type="ARBA" id="ARBA00022553"/>
    </source>
</evidence>
<dbReference type="InterPro" id="IPR004358">
    <property type="entry name" value="Sig_transdc_His_kin-like_C"/>
</dbReference>
<evidence type="ECO:0000256" key="6">
    <source>
        <dbReference type="ARBA" id="ARBA00022777"/>
    </source>
</evidence>
<proteinExistence type="predicted"/>
<evidence type="ECO:0000256" key="4">
    <source>
        <dbReference type="ARBA" id="ARBA00022679"/>
    </source>
</evidence>
<feature type="transmembrane region" description="Helical" evidence="10">
    <location>
        <begin position="164"/>
        <end position="189"/>
    </location>
</feature>
<dbReference type="Pfam" id="PF00512">
    <property type="entry name" value="HisKA"/>
    <property type="match status" value="1"/>
</dbReference>
<dbReference type="InterPro" id="IPR003661">
    <property type="entry name" value="HisK_dim/P_dom"/>
</dbReference>